<dbReference type="SUPFAM" id="SSF51215">
    <property type="entry name" value="Regulatory protein AraC"/>
    <property type="match status" value="1"/>
</dbReference>
<evidence type="ECO:0000259" key="4">
    <source>
        <dbReference type="PROSITE" id="PS01124"/>
    </source>
</evidence>
<protein>
    <submittedName>
        <fullName evidence="5">Helix-turn-helix domain-containing protein</fullName>
    </submittedName>
</protein>
<dbReference type="EMBL" id="WHOD01000045">
    <property type="protein sequence ID" value="NOU93306.1"/>
    <property type="molecule type" value="Genomic_DNA"/>
</dbReference>
<evidence type="ECO:0000313" key="6">
    <source>
        <dbReference type="Proteomes" id="UP000641588"/>
    </source>
</evidence>
<dbReference type="InterPro" id="IPR014710">
    <property type="entry name" value="RmlC-like_jellyroll"/>
</dbReference>
<dbReference type="Pfam" id="PF12833">
    <property type="entry name" value="HTH_18"/>
    <property type="match status" value="1"/>
</dbReference>
<evidence type="ECO:0000256" key="3">
    <source>
        <dbReference type="ARBA" id="ARBA00023163"/>
    </source>
</evidence>
<dbReference type="InterPro" id="IPR009057">
    <property type="entry name" value="Homeodomain-like_sf"/>
</dbReference>
<gene>
    <name evidence="5" type="ORF">GC093_08760</name>
</gene>
<keyword evidence="3" id="KW-0804">Transcription</keyword>
<dbReference type="Proteomes" id="UP000641588">
    <property type="component" value="Unassembled WGS sequence"/>
</dbReference>
<evidence type="ECO:0000256" key="1">
    <source>
        <dbReference type="ARBA" id="ARBA00023015"/>
    </source>
</evidence>
<dbReference type="InterPro" id="IPR037923">
    <property type="entry name" value="HTH-like"/>
</dbReference>
<dbReference type="PROSITE" id="PS01124">
    <property type="entry name" value="HTH_ARAC_FAMILY_2"/>
    <property type="match status" value="1"/>
</dbReference>
<proteinExistence type="predicted"/>
<dbReference type="Gene3D" id="2.60.120.10">
    <property type="entry name" value="Jelly Rolls"/>
    <property type="match status" value="1"/>
</dbReference>
<dbReference type="InterPro" id="IPR003313">
    <property type="entry name" value="AraC-bd"/>
</dbReference>
<sequence>MSQSTMIKLDSCRIIDLGLHKNNKQAIYCMAASFGNHDYEARFLTKTFRRICMERQLHSSQFIKEQSFPFWIRRFFHDHDHVPLLHGHDFVELVYVVRGEAQHVFAGNHYEIRAGDVFIINPGEVHTYSIQPGKEIEIINCLFLSDLIQGNWLLELGISQSMDYFYVHPFLDKRERFHRRLNLNGQDATRTLLLLETIINEFDSKYSGFESLIRLQMVELLILLSRAYQQAEGQCGREPVRWNSKQLLVRRIYGYLERYYDKKVSIPVLCELFTISPRQLNRVFKEALGMTVVNMIHQIRIERAKHLLLETDEKVITIAGKVGYEDPAFFSRLFHRQVGCSPGKYRELS</sequence>
<dbReference type="Gene3D" id="1.10.10.60">
    <property type="entry name" value="Homeodomain-like"/>
    <property type="match status" value="2"/>
</dbReference>
<evidence type="ECO:0000313" key="5">
    <source>
        <dbReference type="EMBL" id="NOU93306.1"/>
    </source>
</evidence>
<dbReference type="PANTHER" id="PTHR43280:SF28">
    <property type="entry name" value="HTH-TYPE TRANSCRIPTIONAL ACTIVATOR RHAS"/>
    <property type="match status" value="1"/>
</dbReference>
<feature type="domain" description="HTH araC/xylS-type" evidence="4">
    <location>
        <begin position="250"/>
        <end position="348"/>
    </location>
</feature>
<dbReference type="InterPro" id="IPR020449">
    <property type="entry name" value="Tscrpt_reg_AraC-type_HTH"/>
</dbReference>
<dbReference type="PRINTS" id="PR00032">
    <property type="entry name" value="HTHARAC"/>
</dbReference>
<dbReference type="SUPFAM" id="SSF46689">
    <property type="entry name" value="Homeodomain-like"/>
    <property type="match status" value="2"/>
</dbReference>
<comment type="caution">
    <text evidence="5">The sequence shown here is derived from an EMBL/GenBank/DDBJ whole genome shotgun (WGS) entry which is preliminary data.</text>
</comment>
<keyword evidence="6" id="KW-1185">Reference proteome</keyword>
<dbReference type="AlphaFoldDB" id="A0A972JZ73"/>
<name>A0A972JZ73_9BACL</name>
<dbReference type="GO" id="GO:0003700">
    <property type="term" value="F:DNA-binding transcription factor activity"/>
    <property type="evidence" value="ECO:0007669"/>
    <property type="project" value="InterPro"/>
</dbReference>
<keyword evidence="1" id="KW-0805">Transcription regulation</keyword>
<dbReference type="InterPro" id="IPR018060">
    <property type="entry name" value="HTH_AraC"/>
</dbReference>
<evidence type="ECO:0000256" key="2">
    <source>
        <dbReference type="ARBA" id="ARBA00023125"/>
    </source>
</evidence>
<keyword evidence="2" id="KW-0238">DNA-binding</keyword>
<organism evidence="5 6">
    <name type="scientific">Paenibacillus foliorum</name>
    <dbReference type="NCBI Taxonomy" id="2654974"/>
    <lineage>
        <taxon>Bacteria</taxon>
        <taxon>Bacillati</taxon>
        <taxon>Bacillota</taxon>
        <taxon>Bacilli</taxon>
        <taxon>Bacillales</taxon>
        <taxon>Paenibacillaceae</taxon>
        <taxon>Paenibacillus</taxon>
    </lineage>
</organism>
<dbReference type="SMART" id="SM00342">
    <property type="entry name" value="HTH_ARAC"/>
    <property type="match status" value="1"/>
</dbReference>
<dbReference type="PANTHER" id="PTHR43280">
    <property type="entry name" value="ARAC-FAMILY TRANSCRIPTIONAL REGULATOR"/>
    <property type="match status" value="1"/>
</dbReference>
<dbReference type="GO" id="GO:0043565">
    <property type="term" value="F:sequence-specific DNA binding"/>
    <property type="evidence" value="ECO:0007669"/>
    <property type="project" value="InterPro"/>
</dbReference>
<reference evidence="5" key="1">
    <citation type="submission" date="2019-10" db="EMBL/GenBank/DDBJ databases">
        <title>Description of Paenibacillus glebae sp. nov.</title>
        <authorList>
            <person name="Carlier A."/>
            <person name="Qi S."/>
        </authorList>
    </citation>
    <scope>NUCLEOTIDE SEQUENCE</scope>
    <source>
        <strain evidence="5">LMG 31456</strain>
    </source>
</reference>
<dbReference type="Pfam" id="PF02311">
    <property type="entry name" value="AraC_binding"/>
    <property type="match status" value="1"/>
</dbReference>
<accession>A0A972JZ73</accession>